<dbReference type="Pfam" id="PF13424">
    <property type="entry name" value="TPR_12"/>
    <property type="match status" value="1"/>
</dbReference>
<dbReference type="Proteomes" id="UP001596957">
    <property type="component" value="Unassembled WGS sequence"/>
</dbReference>
<keyword evidence="3" id="KW-1185">Reference proteome</keyword>
<name>A0ABW2VZ35_9ACTN</name>
<protein>
    <submittedName>
        <fullName evidence="2">Tetratricopeptide repeat protein</fullName>
    </submittedName>
</protein>
<organism evidence="2 3">
    <name type="scientific">Streptomyces lutosisoli</name>
    <dbReference type="NCBI Taxonomy" id="2665721"/>
    <lineage>
        <taxon>Bacteria</taxon>
        <taxon>Bacillati</taxon>
        <taxon>Actinomycetota</taxon>
        <taxon>Actinomycetes</taxon>
        <taxon>Kitasatosporales</taxon>
        <taxon>Streptomycetaceae</taxon>
        <taxon>Streptomyces</taxon>
    </lineage>
</organism>
<feature type="repeat" description="TPR" evidence="1">
    <location>
        <begin position="628"/>
        <end position="661"/>
    </location>
</feature>
<evidence type="ECO:0000256" key="1">
    <source>
        <dbReference type="PROSITE-ProRule" id="PRU00339"/>
    </source>
</evidence>
<evidence type="ECO:0000313" key="3">
    <source>
        <dbReference type="Proteomes" id="UP001596957"/>
    </source>
</evidence>
<dbReference type="InterPro" id="IPR019734">
    <property type="entry name" value="TPR_rpt"/>
</dbReference>
<feature type="repeat" description="TPR" evidence="1">
    <location>
        <begin position="548"/>
        <end position="581"/>
    </location>
</feature>
<dbReference type="SUPFAM" id="SSF48452">
    <property type="entry name" value="TPR-like"/>
    <property type="match status" value="2"/>
</dbReference>
<proteinExistence type="predicted"/>
<comment type="caution">
    <text evidence="2">The sequence shown here is derived from an EMBL/GenBank/DDBJ whole genome shotgun (WGS) entry which is preliminary data.</text>
</comment>
<dbReference type="RefSeq" id="WP_381255876.1">
    <property type="nucleotide sequence ID" value="NZ_JBHTBI010000014.1"/>
</dbReference>
<dbReference type="InterPro" id="IPR011990">
    <property type="entry name" value="TPR-like_helical_dom_sf"/>
</dbReference>
<dbReference type="InterPro" id="IPR027417">
    <property type="entry name" value="P-loop_NTPase"/>
</dbReference>
<evidence type="ECO:0000313" key="2">
    <source>
        <dbReference type="EMBL" id="MFD0287767.1"/>
    </source>
</evidence>
<dbReference type="PANTHER" id="PTHR47691">
    <property type="entry name" value="REGULATOR-RELATED"/>
    <property type="match status" value="1"/>
</dbReference>
<reference evidence="3" key="1">
    <citation type="journal article" date="2019" name="Int. J. Syst. Evol. Microbiol.">
        <title>The Global Catalogue of Microorganisms (GCM) 10K type strain sequencing project: providing services to taxonomists for standard genome sequencing and annotation.</title>
        <authorList>
            <consortium name="The Broad Institute Genomics Platform"/>
            <consortium name="The Broad Institute Genome Sequencing Center for Infectious Disease"/>
            <person name="Wu L."/>
            <person name="Ma J."/>
        </authorList>
    </citation>
    <scope>NUCLEOTIDE SEQUENCE [LARGE SCALE GENOMIC DNA]</scope>
    <source>
        <strain evidence="3">CGMCC 4.7198</strain>
    </source>
</reference>
<keyword evidence="1" id="KW-0802">TPR repeat</keyword>
<dbReference type="SMART" id="SM00028">
    <property type="entry name" value="TPR"/>
    <property type="match status" value="5"/>
</dbReference>
<dbReference type="SUPFAM" id="SSF52540">
    <property type="entry name" value="P-loop containing nucleoside triphosphate hydrolases"/>
    <property type="match status" value="1"/>
</dbReference>
<accession>A0ABW2VZ35</accession>
<dbReference type="PRINTS" id="PR00364">
    <property type="entry name" value="DISEASERSIST"/>
</dbReference>
<dbReference type="PROSITE" id="PS50005">
    <property type="entry name" value="TPR"/>
    <property type="match status" value="2"/>
</dbReference>
<dbReference type="Gene3D" id="1.25.40.10">
    <property type="entry name" value="Tetratricopeptide repeat domain"/>
    <property type="match status" value="2"/>
</dbReference>
<gene>
    <name evidence="2" type="ORF">ACFQZP_40310</name>
</gene>
<dbReference type="Gene3D" id="3.40.50.300">
    <property type="entry name" value="P-loop containing nucleotide triphosphate hydrolases"/>
    <property type="match status" value="1"/>
</dbReference>
<dbReference type="PANTHER" id="PTHR47691:SF3">
    <property type="entry name" value="HTH-TYPE TRANSCRIPTIONAL REGULATOR RV0890C-RELATED"/>
    <property type="match status" value="1"/>
</dbReference>
<sequence length="797" mass="86248">MGGKAVGDGDFINVDGDYITFEHSTFNGPVYGVVGQPQAASPPTVASTLPTAPAVFTGRDEEAAELLRALDPAVAEGPQSRAISAVAGLGGVGKTALALHVAHEARRRGWFPGGALFIDLRGYDDPPSSADGAVLSLLRSLGVPDQDLPSTPQEQYAHYRAELSRRQPVLIVLDNASLPGQIAPLLPGEEGRHRVLVTSRDTLDSFPARQFTVPTLSSDSACLLIERSLHVTDATDQRATQEPEAARQLAELCGHLPLALLIVAALLRRRRPRGISTLVDELRVATDRVLALKTCGVDQYGKKLALRPVLDVMYARLEPEPARIFRLVSEAPGDGFWLSAASQLAELPAERLEPVLEDLTASSLLSVSADGQHWQMHDLVQLYARARSEEDRDLRREAGRARKRLLAYYLQRTLSAMAYLHGRPERALHRFEGGWADALSWLDAERSGLLGSALSVRSEDDEEAEGALRMAFSLSGYLAMRRAFEDWAAVAEAAGETARRLGMLEEEALASDTHGQALRGLQRSEEALDAFRRAQLLHKQRGDPGGEALAWSAVALTLNVLGRHDEAADAYAQALRIIPELREEHDTDSVHANMAIVFAGLGRLEEARAAFERQLAIAVETGDRQGEALTLSGLGDLLRRMNNLDEAITALTRALGLAAELGAWSIRALGWRHLGATLLAQGRLEEAVTAFGRARNWYAFLDDPHAEAGVWSGLMRAQLALGCGYEAQHAALQAVVLYESCADPYQTGGALHNMAVVFDAVQKPEEARRAWELSAVAFEAAGADKEAGESRQRAAEA</sequence>
<dbReference type="EMBL" id="JBHTEC010000004">
    <property type="protein sequence ID" value="MFD0287767.1"/>
    <property type="molecule type" value="Genomic_DNA"/>
</dbReference>